<evidence type="ECO:0000256" key="6">
    <source>
        <dbReference type="ARBA" id="ARBA00053295"/>
    </source>
</evidence>
<dbReference type="GO" id="GO:0005764">
    <property type="term" value="C:lysosome"/>
    <property type="evidence" value="ECO:0007669"/>
    <property type="project" value="TreeGrafter"/>
</dbReference>
<evidence type="ECO:0000256" key="2">
    <source>
        <dbReference type="ARBA" id="ARBA00022670"/>
    </source>
</evidence>
<evidence type="ECO:0000256" key="13">
    <source>
        <dbReference type="PIRSR" id="PIRSR600246-3"/>
    </source>
</evidence>
<evidence type="ECO:0000256" key="10">
    <source>
        <dbReference type="ARBA" id="ARBA00080645"/>
    </source>
</evidence>
<dbReference type="FunFam" id="3.60.20.30:FF:000003">
    <property type="entry name" value="N(4)-(Beta-N-acetylglucosaminyl)-L-asparaginase isoform X1"/>
    <property type="match status" value="1"/>
</dbReference>
<organism evidence="14">
    <name type="scientific">Darwinula stevensoni</name>
    <dbReference type="NCBI Taxonomy" id="69355"/>
    <lineage>
        <taxon>Eukaryota</taxon>
        <taxon>Metazoa</taxon>
        <taxon>Ecdysozoa</taxon>
        <taxon>Arthropoda</taxon>
        <taxon>Crustacea</taxon>
        <taxon>Oligostraca</taxon>
        <taxon>Ostracoda</taxon>
        <taxon>Podocopa</taxon>
        <taxon>Podocopida</taxon>
        <taxon>Darwinulocopina</taxon>
        <taxon>Darwinuloidea</taxon>
        <taxon>Darwinulidae</taxon>
        <taxon>Darwinula</taxon>
    </lineage>
</organism>
<reference evidence="14" key="1">
    <citation type="submission" date="2020-11" db="EMBL/GenBank/DDBJ databases">
        <authorList>
            <person name="Tran Van P."/>
        </authorList>
    </citation>
    <scope>NUCLEOTIDE SEQUENCE</scope>
</reference>
<dbReference type="PANTHER" id="PTHR10188:SF6">
    <property type="entry name" value="N(4)-(BETA-N-ACETYLGLUCOSAMINYL)-L-ASPARAGINASE"/>
    <property type="match status" value="1"/>
</dbReference>
<feature type="binding site" evidence="12">
    <location>
        <begin position="220"/>
        <end position="223"/>
    </location>
    <ligand>
        <name>substrate</name>
    </ligand>
</feature>
<dbReference type="CDD" id="cd04513">
    <property type="entry name" value="Glycosylasparaginase"/>
    <property type="match status" value="1"/>
</dbReference>
<comment type="similarity">
    <text evidence="1">Belongs to the Ntn-hydrolase family.</text>
</comment>
<dbReference type="GO" id="GO:0006508">
    <property type="term" value="P:proteolysis"/>
    <property type="evidence" value="ECO:0007669"/>
    <property type="project" value="UniProtKB-KW"/>
</dbReference>
<evidence type="ECO:0000256" key="5">
    <source>
        <dbReference type="ARBA" id="ARBA00050421"/>
    </source>
</evidence>
<feature type="site" description="Cleavage; by autolysis" evidence="13">
    <location>
        <begin position="168"/>
        <end position="169"/>
    </location>
</feature>
<evidence type="ECO:0000313" key="14">
    <source>
        <dbReference type="EMBL" id="CAD7242756.1"/>
    </source>
</evidence>
<dbReference type="GO" id="GO:0003948">
    <property type="term" value="F:N4-(beta-N-acetylglucosaminyl)-L-asparaginase activity"/>
    <property type="evidence" value="ECO:0007669"/>
    <property type="project" value="UniProtKB-EC"/>
</dbReference>
<gene>
    <name evidence="14" type="ORF">DSTB1V02_LOCUS2705</name>
</gene>
<evidence type="ECO:0000256" key="12">
    <source>
        <dbReference type="PIRSR" id="PIRSR600246-2"/>
    </source>
</evidence>
<evidence type="ECO:0000256" key="4">
    <source>
        <dbReference type="ARBA" id="ARBA00022813"/>
    </source>
</evidence>
<keyword evidence="2" id="KW-0645">Protease</keyword>
<evidence type="ECO:0000256" key="3">
    <source>
        <dbReference type="ARBA" id="ARBA00022801"/>
    </source>
</evidence>
<protein>
    <recommendedName>
        <fullName evidence="7">N(4)-(beta-N-acetylglucosaminyl)-L-asparaginase</fullName>
        <ecNumber evidence="7">3.5.1.26</ecNumber>
    </recommendedName>
    <alternativeName>
        <fullName evidence="9">Aspartylglucosaminidase</fullName>
    </alternativeName>
    <alternativeName>
        <fullName evidence="8">Glycosylasparaginase</fullName>
    </alternativeName>
    <alternativeName>
        <fullName evidence="10">N4-(N-acetyl-beta-glucosaminyl)-L-asparagine amidase</fullName>
    </alternativeName>
</protein>
<dbReference type="InterPro" id="IPR000246">
    <property type="entry name" value="Peptidase_T2"/>
</dbReference>
<dbReference type="EMBL" id="CAJPEV010000313">
    <property type="protein sequence ID" value="CAG0883837.1"/>
    <property type="molecule type" value="Genomic_DNA"/>
</dbReference>
<keyword evidence="4" id="KW-0068">Autocatalytic cleavage</keyword>
<dbReference type="Pfam" id="PF01112">
    <property type="entry name" value="Asparaginase_2"/>
    <property type="match status" value="1"/>
</dbReference>
<name>A0A7R8X8W0_9CRUS</name>
<dbReference type="GO" id="GO:0008233">
    <property type="term" value="F:peptidase activity"/>
    <property type="evidence" value="ECO:0007669"/>
    <property type="project" value="UniProtKB-KW"/>
</dbReference>
<proteinExistence type="inferred from homology"/>
<sequence length="309" mass="32679">MTSLKGWKVLTEGGGSVMDAVVQGCQEAEMDTSIPSVGYGNHPDESSEVTLDAMVFDGESHAIGAVANLRRIKSAIAVARAVLEHTDHTMLVGESATAFAKAMGFQEESLATDLSNEIWQEWRNNSCQPNYWKNVAPNPRAFCGPYVPLKQEITCDPSTKMVNEGNHDTIGMIAIDQNGHIAAGTSTNGLQFKIPGRVGDTAIPGAGAYVDKNVGAAVGTGDGDIMMRFLPSLIAVEKMREGLTPALAAKEALDRIAQIYPNASMGIVAATRQGEFGAACHNFEDFSISLVNPAVGNVLVIPVPCEANS</sequence>
<keyword evidence="15" id="KW-1185">Reference proteome</keyword>
<dbReference type="SUPFAM" id="SSF56235">
    <property type="entry name" value="N-terminal nucleophile aminohydrolases (Ntn hydrolases)"/>
    <property type="match status" value="1"/>
</dbReference>
<evidence type="ECO:0000313" key="15">
    <source>
        <dbReference type="Proteomes" id="UP000677054"/>
    </source>
</evidence>
<accession>A0A7R8X8W0</accession>
<dbReference type="Proteomes" id="UP000677054">
    <property type="component" value="Unassembled WGS sequence"/>
</dbReference>
<dbReference type="AlphaFoldDB" id="A0A7R8X8W0"/>
<dbReference type="Gene3D" id="3.60.20.30">
    <property type="entry name" value="(Glycosyl)asparaginase"/>
    <property type="match status" value="1"/>
</dbReference>
<comment type="catalytic activity">
    <reaction evidence="5">
        <text>N(4)-(beta-N-acetyl-D-glucosaminyl)-L-asparagine + H2O = N-acetyl-beta-D-glucosaminylamine + L-aspartate + H(+)</text>
        <dbReference type="Rhea" id="RHEA:11544"/>
        <dbReference type="ChEBI" id="CHEBI:15377"/>
        <dbReference type="ChEBI" id="CHEBI:15378"/>
        <dbReference type="ChEBI" id="CHEBI:15947"/>
        <dbReference type="ChEBI" id="CHEBI:29991"/>
        <dbReference type="ChEBI" id="CHEBI:58080"/>
        <dbReference type="EC" id="3.5.1.26"/>
    </reaction>
</comment>
<dbReference type="OrthoDB" id="188713at2759"/>
<dbReference type="PANTHER" id="PTHR10188">
    <property type="entry name" value="L-ASPARAGINASE"/>
    <property type="match status" value="1"/>
</dbReference>
<evidence type="ECO:0000256" key="7">
    <source>
        <dbReference type="ARBA" id="ARBA00066729"/>
    </source>
</evidence>
<dbReference type="InterPro" id="IPR029055">
    <property type="entry name" value="Ntn_hydrolases_N"/>
</dbReference>
<evidence type="ECO:0000256" key="11">
    <source>
        <dbReference type="PIRSR" id="PIRSR600246-1"/>
    </source>
</evidence>
<feature type="binding site" evidence="12">
    <location>
        <begin position="197"/>
        <end position="200"/>
    </location>
    <ligand>
        <name>substrate</name>
    </ligand>
</feature>
<evidence type="ECO:0000256" key="9">
    <source>
        <dbReference type="ARBA" id="ARBA00079301"/>
    </source>
</evidence>
<feature type="active site" description="Nucleophile" evidence="11">
    <location>
        <position position="169"/>
    </location>
</feature>
<evidence type="ECO:0000256" key="1">
    <source>
        <dbReference type="ARBA" id="ARBA00010872"/>
    </source>
</evidence>
<keyword evidence="3" id="KW-0378">Hydrolase</keyword>
<evidence type="ECO:0000256" key="8">
    <source>
        <dbReference type="ARBA" id="ARBA00078726"/>
    </source>
</evidence>
<dbReference type="EMBL" id="LR899830">
    <property type="protein sequence ID" value="CAD7242756.1"/>
    <property type="molecule type" value="Genomic_DNA"/>
</dbReference>
<comment type="function">
    <text evidence="6">Cleaves the GlcNAc-Asn bond which joins oligosaccharides to the peptide of asparagine-linked glycoproteins.</text>
</comment>
<dbReference type="EC" id="3.5.1.26" evidence="7"/>